<evidence type="ECO:0000313" key="1">
    <source>
        <dbReference type="EMBL" id="AET03764.1"/>
    </source>
</evidence>
<dbReference type="Proteomes" id="UP000002051">
    <property type="component" value="Chromosome 8"/>
</dbReference>
<evidence type="ECO:0000313" key="2">
    <source>
        <dbReference type="EnsemblPlants" id="AET03764"/>
    </source>
</evidence>
<accession>G7LC14</accession>
<dbReference type="PaxDb" id="3880-AET03764"/>
<keyword evidence="3" id="KW-1185">Reference proteome</keyword>
<name>G7LC14_MEDTR</name>
<reference evidence="1 3" key="2">
    <citation type="journal article" date="2014" name="BMC Genomics">
        <title>An improved genome release (version Mt4.0) for the model legume Medicago truncatula.</title>
        <authorList>
            <person name="Tang H."/>
            <person name="Krishnakumar V."/>
            <person name="Bidwell S."/>
            <person name="Rosen B."/>
            <person name="Chan A."/>
            <person name="Zhou S."/>
            <person name="Gentzbittel L."/>
            <person name="Childs K.L."/>
            <person name="Yandell M."/>
            <person name="Gundlach H."/>
            <person name="Mayer K.F."/>
            <person name="Schwartz D.C."/>
            <person name="Town C.D."/>
        </authorList>
    </citation>
    <scope>GENOME REANNOTATION</scope>
    <source>
        <strain evidence="2 3">cv. Jemalong A17</strain>
    </source>
</reference>
<dbReference type="EMBL" id="CM001224">
    <property type="protein sequence ID" value="AET03764.1"/>
    <property type="molecule type" value="Genomic_DNA"/>
</dbReference>
<dbReference type="EnsemblPlants" id="AET03764">
    <property type="protein sequence ID" value="AET03764"/>
    <property type="gene ID" value="MTR_8g075410"/>
</dbReference>
<sequence>MRATRGPFGLALTGTGLLRAGLKSPIKIRAQYLGPSPIFIRAKRAGPYGPARFDSSNYDVDKKFLLSLNNDYSLSENETHKIRFSLTILIH</sequence>
<proteinExistence type="predicted"/>
<evidence type="ECO:0000313" key="3">
    <source>
        <dbReference type="Proteomes" id="UP000002051"/>
    </source>
</evidence>
<gene>
    <name evidence="1" type="ordered locus">MTR_8g075410</name>
</gene>
<organism evidence="1 3">
    <name type="scientific">Medicago truncatula</name>
    <name type="common">Barrel medic</name>
    <name type="synonym">Medicago tribuloides</name>
    <dbReference type="NCBI Taxonomy" id="3880"/>
    <lineage>
        <taxon>Eukaryota</taxon>
        <taxon>Viridiplantae</taxon>
        <taxon>Streptophyta</taxon>
        <taxon>Embryophyta</taxon>
        <taxon>Tracheophyta</taxon>
        <taxon>Spermatophyta</taxon>
        <taxon>Magnoliopsida</taxon>
        <taxon>eudicotyledons</taxon>
        <taxon>Gunneridae</taxon>
        <taxon>Pentapetalae</taxon>
        <taxon>rosids</taxon>
        <taxon>fabids</taxon>
        <taxon>Fabales</taxon>
        <taxon>Fabaceae</taxon>
        <taxon>Papilionoideae</taxon>
        <taxon>50 kb inversion clade</taxon>
        <taxon>NPAAA clade</taxon>
        <taxon>Hologalegina</taxon>
        <taxon>IRL clade</taxon>
        <taxon>Trifolieae</taxon>
        <taxon>Medicago</taxon>
    </lineage>
</organism>
<reference evidence="1 3" key="1">
    <citation type="journal article" date="2011" name="Nature">
        <title>The Medicago genome provides insight into the evolution of rhizobial symbioses.</title>
        <authorList>
            <person name="Young N.D."/>
            <person name="Debelle F."/>
            <person name="Oldroyd G.E."/>
            <person name="Geurts R."/>
            <person name="Cannon S.B."/>
            <person name="Udvardi M.K."/>
            <person name="Benedito V.A."/>
            <person name="Mayer K.F."/>
            <person name="Gouzy J."/>
            <person name="Schoof H."/>
            <person name="Van de Peer Y."/>
            <person name="Proost S."/>
            <person name="Cook D.R."/>
            <person name="Meyers B.C."/>
            <person name="Spannagl M."/>
            <person name="Cheung F."/>
            <person name="De Mita S."/>
            <person name="Krishnakumar V."/>
            <person name="Gundlach H."/>
            <person name="Zhou S."/>
            <person name="Mudge J."/>
            <person name="Bharti A.K."/>
            <person name="Murray J.D."/>
            <person name="Naoumkina M.A."/>
            <person name="Rosen B."/>
            <person name="Silverstein K.A."/>
            <person name="Tang H."/>
            <person name="Rombauts S."/>
            <person name="Zhao P.X."/>
            <person name="Zhou P."/>
            <person name="Barbe V."/>
            <person name="Bardou P."/>
            <person name="Bechner M."/>
            <person name="Bellec A."/>
            <person name="Berger A."/>
            <person name="Berges H."/>
            <person name="Bidwell S."/>
            <person name="Bisseling T."/>
            <person name="Choisne N."/>
            <person name="Couloux A."/>
            <person name="Denny R."/>
            <person name="Deshpande S."/>
            <person name="Dai X."/>
            <person name="Doyle J.J."/>
            <person name="Dudez A.M."/>
            <person name="Farmer A.D."/>
            <person name="Fouteau S."/>
            <person name="Franken C."/>
            <person name="Gibelin C."/>
            <person name="Gish J."/>
            <person name="Goldstein S."/>
            <person name="Gonzalez A.J."/>
            <person name="Green P.J."/>
            <person name="Hallab A."/>
            <person name="Hartog M."/>
            <person name="Hua A."/>
            <person name="Humphray S.J."/>
            <person name="Jeong D.H."/>
            <person name="Jing Y."/>
            <person name="Jocker A."/>
            <person name="Kenton S.M."/>
            <person name="Kim D.J."/>
            <person name="Klee K."/>
            <person name="Lai H."/>
            <person name="Lang C."/>
            <person name="Lin S."/>
            <person name="Macmil S.L."/>
            <person name="Magdelenat G."/>
            <person name="Matthews L."/>
            <person name="McCorrison J."/>
            <person name="Monaghan E.L."/>
            <person name="Mun J.H."/>
            <person name="Najar F.Z."/>
            <person name="Nicholson C."/>
            <person name="Noirot C."/>
            <person name="O'Bleness M."/>
            <person name="Paule C.R."/>
            <person name="Poulain J."/>
            <person name="Prion F."/>
            <person name="Qin B."/>
            <person name="Qu C."/>
            <person name="Retzel E.F."/>
            <person name="Riddle C."/>
            <person name="Sallet E."/>
            <person name="Samain S."/>
            <person name="Samson N."/>
            <person name="Sanders I."/>
            <person name="Saurat O."/>
            <person name="Scarpelli C."/>
            <person name="Schiex T."/>
            <person name="Segurens B."/>
            <person name="Severin A.J."/>
            <person name="Sherrier D.J."/>
            <person name="Shi R."/>
            <person name="Sims S."/>
            <person name="Singer S.R."/>
            <person name="Sinharoy S."/>
            <person name="Sterck L."/>
            <person name="Viollet A."/>
            <person name="Wang B.B."/>
            <person name="Wang K."/>
            <person name="Wang M."/>
            <person name="Wang X."/>
            <person name="Warfsmann J."/>
            <person name="Weissenbach J."/>
            <person name="White D.D."/>
            <person name="White J.D."/>
            <person name="Wiley G.B."/>
            <person name="Wincker P."/>
            <person name="Xing Y."/>
            <person name="Yang L."/>
            <person name="Yao Z."/>
            <person name="Ying F."/>
            <person name="Zhai J."/>
            <person name="Zhou L."/>
            <person name="Zuber A."/>
            <person name="Denarie J."/>
            <person name="Dixon R.A."/>
            <person name="May G.D."/>
            <person name="Schwartz D.C."/>
            <person name="Rogers J."/>
            <person name="Quetier F."/>
            <person name="Town C.D."/>
            <person name="Roe B.A."/>
        </authorList>
    </citation>
    <scope>NUCLEOTIDE SEQUENCE [LARGE SCALE GENOMIC DNA]</scope>
    <source>
        <strain evidence="1">A17</strain>
        <strain evidence="2 3">cv. Jemalong A17</strain>
    </source>
</reference>
<dbReference type="AlphaFoldDB" id="G7LC14"/>
<dbReference type="HOGENOM" id="CLU_2430478_0_0_1"/>
<protein>
    <submittedName>
        <fullName evidence="1 2">Uncharacterized protein</fullName>
    </submittedName>
</protein>
<reference evidence="2" key="3">
    <citation type="submission" date="2015-04" db="UniProtKB">
        <authorList>
            <consortium name="EnsemblPlants"/>
        </authorList>
    </citation>
    <scope>IDENTIFICATION</scope>
    <source>
        <strain evidence="2">cv. Jemalong A17</strain>
    </source>
</reference>